<evidence type="ECO:0000313" key="1">
    <source>
        <dbReference type="EMBL" id="MBW2961386.1"/>
    </source>
</evidence>
<dbReference type="EMBL" id="JAHWDF010000005">
    <property type="protein sequence ID" value="MBW2961386.1"/>
    <property type="molecule type" value="Genomic_DNA"/>
</dbReference>
<dbReference type="InterPro" id="IPR006813">
    <property type="entry name" value="Glyco_trans_17"/>
</dbReference>
<evidence type="ECO:0008006" key="3">
    <source>
        <dbReference type="Google" id="ProtNLM"/>
    </source>
</evidence>
<organism evidence="1 2">
    <name type="scientific">Mesonia aestuariivivens</name>
    <dbReference type="NCBI Taxonomy" id="2796128"/>
    <lineage>
        <taxon>Bacteria</taxon>
        <taxon>Pseudomonadati</taxon>
        <taxon>Bacteroidota</taxon>
        <taxon>Flavobacteriia</taxon>
        <taxon>Flavobacteriales</taxon>
        <taxon>Flavobacteriaceae</taxon>
        <taxon>Mesonia</taxon>
    </lineage>
</organism>
<dbReference type="Pfam" id="PF04724">
    <property type="entry name" value="Glyco_transf_17"/>
    <property type="match status" value="1"/>
</dbReference>
<name>A0ABS6W0M3_9FLAO</name>
<accession>A0ABS6W0M3</accession>
<dbReference type="PANTHER" id="PTHR12224:SF0">
    <property type="entry name" value="BETA-1,4-MANNOSYL-GLYCOPROTEIN 4-BETA-N-ACETYLGLUCOSAMINYLTRANSFERASE"/>
    <property type="match status" value="1"/>
</dbReference>
<gene>
    <name evidence="1" type="ORF">KW502_06205</name>
</gene>
<keyword evidence="2" id="KW-1185">Reference proteome</keyword>
<dbReference type="PANTHER" id="PTHR12224">
    <property type="entry name" value="BETA-1,4-MANNOSYL-GLYCOPROTEIN BETA-1,4-N-ACETYLGLUCOSAMINYL-TRANSFERASE"/>
    <property type="match status" value="1"/>
</dbReference>
<comment type="caution">
    <text evidence="1">The sequence shown here is derived from an EMBL/GenBank/DDBJ whole genome shotgun (WGS) entry which is preliminary data.</text>
</comment>
<protein>
    <recommendedName>
        <fullName evidence="3">N-acetylglucosaminyltransferase</fullName>
    </recommendedName>
</protein>
<proteinExistence type="predicted"/>
<sequence length="286" mass="33932">MVYDCFIFFNELDLLELRLNELDKVVDKFVLVEADKTFQNQSKPYYFEENKHRFEKFSGKIIHIKLNKYPRFNKLFNPFSPWKLESYQRNAMVEGLKDCKPDDVVLFTDVDEIPSSTVITDFKKNKVNQICGLKMHMFMYFFNNQVTFSEGSKMTVEESKNGLWHCGSIMPYILLKKSPQKYRRAIMRTKRKGEVYKIISNAGWHFTYLGGVEKILEKLEAFSHTEYNNVDFKDKTKIARSLEEGNDLFGRNISYQIIKKESELLPNYLLTNEAQRKFAKHFYSLK</sequence>
<reference evidence="1 2" key="1">
    <citation type="submission" date="2021-07" db="EMBL/GenBank/DDBJ databases">
        <title>Mesonia aestuariivivens sp. nov., isolated from a tidal flat.</title>
        <authorList>
            <person name="Kim Y.-O."/>
            <person name="Yoon J.-H."/>
        </authorList>
    </citation>
    <scope>NUCLEOTIDE SEQUENCE [LARGE SCALE GENOMIC DNA]</scope>
    <source>
        <strain evidence="1 2">JHPTF-M18</strain>
    </source>
</reference>
<dbReference type="RefSeq" id="WP_219039672.1">
    <property type="nucleotide sequence ID" value="NZ_JAHWDF010000005.1"/>
</dbReference>
<evidence type="ECO:0000313" key="2">
    <source>
        <dbReference type="Proteomes" id="UP000719267"/>
    </source>
</evidence>
<dbReference type="Proteomes" id="UP000719267">
    <property type="component" value="Unassembled WGS sequence"/>
</dbReference>